<comment type="caution">
    <text evidence="8">The sequence shown here is derived from an EMBL/GenBank/DDBJ whole genome shotgun (WGS) entry which is preliminary data.</text>
</comment>
<dbReference type="InterPro" id="IPR027385">
    <property type="entry name" value="Beta-barrel_OMP"/>
</dbReference>
<dbReference type="PANTHER" id="PTHR34001">
    <property type="entry name" value="BLL7405 PROTEIN"/>
    <property type="match status" value="1"/>
</dbReference>
<gene>
    <name evidence="8" type="ORF">GGR23_002734</name>
</gene>
<evidence type="ECO:0000256" key="6">
    <source>
        <dbReference type="SAM" id="SignalP"/>
    </source>
</evidence>
<dbReference type="InterPro" id="IPR051692">
    <property type="entry name" value="OMP-like"/>
</dbReference>
<evidence type="ECO:0000259" key="7">
    <source>
        <dbReference type="Pfam" id="PF13505"/>
    </source>
</evidence>
<comment type="subcellular location">
    <subcellularLocation>
        <location evidence="1">Cell outer membrane</location>
    </subcellularLocation>
</comment>
<dbReference type="AlphaFoldDB" id="A0A7W6NLN9"/>
<dbReference type="PANTHER" id="PTHR34001:SF3">
    <property type="entry name" value="BLL7405 PROTEIN"/>
    <property type="match status" value="1"/>
</dbReference>
<dbReference type="SUPFAM" id="SSF56925">
    <property type="entry name" value="OMPA-like"/>
    <property type="match status" value="1"/>
</dbReference>
<evidence type="ECO:0000256" key="3">
    <source>
        <dbReference type="ARBA" id="ARBA00023136"/>
    </source>
</evidence>
<evidence type="ECO:0000256" key="1">
    <source>
        <dbReference type="ARBA" id="ARBA00004442"/>
    </source>
</evidence>
<organism evidence="8 9">
    <name type="scientific">Gellertiella hungarica</name>
    <dbReference type="NCBI Taxonomy" id="1572859"/>
    <lineage>
        <taxon>Bacteria</taxon>
        <taxon>Pseudomonadati</taxon>
        <taxon>Pseudomonadota</taxon>
        <taxon>Alphaproteobacteria</taxon>
        <taxon>Hyphomicrobiales</taxon>
        <taxon>Rhizobiaceae</taxon>
        <taxon>Gellertiella</taxon>
    </lineage>
</organism>
<sequence>MRKFVVSLMASSVAAMTFAAAAQAADAIDSIPEAPQAYEQPAATGNWGGAYVGGAANYNFGRFDSNGYDDKAFGGQVYGGYNVQDGQLVYGGEADLGYSGNDNVTAGVKTKQGVNGSLRGRLGVDTGPVLVYGTAGVAASRLKGSDATSSDTRNALGWTAGAGAETMITDTISARAEYRYTDYQNKNFNLASGVAERGYDEHSVKLGVGVKF</sequence>
<keyword evidence="3" id="KW-0472">Membrane</keyword>
<evidence type="ECO:0000256" key="5">
    <source>
        <dbReference type="ARBA" id="ARBA00038306"/>
    </source>
</evidence>
<evidence type="ECO:0000256" key="4">
    <source>
        <dbReference type="ARBA" id="ARBA00023237"/>
    </source>
</evidence>
<dbReference type="Pfam" id="PF13505">
    <property type="entry name" value="OMP_b-brl"/>
    <property type="match status" value="1"/>
</dbReference>
<accession>A0A7W6NLN9</accession>
<keyword evidence="9" id="KW-1185">Reference proteome</keyword>
<evidence type="ECO:0000256" key="2">
    <source>
        <dbReference type="ARBA" id="ARBA00022729"/>
    </source>
</evidence>
<dbReference type="InterPro" id="IPR011250">
    <property type="entry name" value="OMP/PagP_B-barrel"/>
</dbReference>
<reference evidence="8 9" key="1">
    <citation type="submission" date="2020-08" db="EMBL/GenBank/DDBJ databases">
        <title>Genomic Encyclopedia of Type Strains, Phase IV (KMG-IV): sequencing the most valuable type-strain genomes for metagenomic binning, comparative biology and taxonomic classification.</title>
        <authorList>
            <person name="Goeker M."/>
        </authorList>
    </citation>
    <scope>NUCLEOTIDE SEQUENCE [LARGE SCALE GENOMIC DNA]</scope>
    <source>
        <strain evidence="8 9">DSM 29853</strain>
    </source>
</reference>
<keyword evidence="2 6" id="KW-0732">Signal</keyword>
<dbReference type="Gene3D" id="2.40.160.20">
    <property type="match status" value="1"/>
</dbReference>
<comment type="similarity">
    <text evidence="5">Belongs to the Omp25/RopB family.</text>
</comment>
<feature type="domain" description="Outer membrane protein beta-barrel" evidence="7">
    <location>
        <begin position="16"/>
        <end position="212"/>
    </location>
</feature>
<evidence type="ECO:0000313" key="9">
    <source>
        <dbReference type="Proteomes" id="UP000528286"/>
    </source>
</evidence>
<evidence type="ECO:0000313" key="8">
    <source>
        <dbReference type="EMBL" id="MBB4065527.1"/>
    </source>
</evidence>
<feature type="signal peptide" evidence="6">
    <location>
        <begin position="1"/>
        <end position="24"/>
    </location>
</feature>
<keyword evidence="4" id="KW-0998">Cell outer membrane</keyword>
<dbReference type="RefSeq" id="WP_183366826.1">
    <property type="nucleotide sequence ID" value="NZ_JACIEZ010000005.1"/>
</dbReference>
<protein>
    <submittedName>
        <fullName evidence="8">Outer membrane immunogenic protein</fullName>
    </submittedName>
</protein>
<name>A0A7W6NLN9_9HYPH</name>
<feature type="chain" id="PRO_5031498955" evidence="6">
    <location>
        <begin position="25"/>
        <end position="212"/>
    </location>
</feature>
<dbReference type="Proteomes" id="UP000528286">
    <property type="component" value="Unassembled WGS sequence"/>
</dbReference>
<dbReference type="GO" id="GO:0009279">
    <property type="term" value="C:cell outer membrane"/>
    <property type="evidence" value="ECO:0007669"/>
    <property type="project" value="UniProtKB-SubCell"/>
</dbReference>
<proteinExistence type="inferred from homology"/>
<dbReference type="EMBL" id="JACIEZ010000005">
    <property type="protein sequence ID" value="MBB4065527.1"/>
    <property type="molecule type" value="Genomic_DNA"/>
</dbReference>